<evidence type="ECO:0000256" key="3">
    <source>
        <dbReference type="ARBA" id="ARBA00022679"/>
    </source>
</evidence>
<dbReference type="RefSeq" id="WP_064122002.1">
    <property type="nucleotide sequence ID" value="NZ_CP015243.1"/>
</dbReference>
<dbReference type="KEGG" id="haa:A5892_05830"/>
<dbReference type="GO" id="GO:0006633">
    <property type="term" value="P:fatty acid biosynthetic process"/>
    <property type="evidence" value="ECO:0007669"/>
    <property type="project" value="TreeGrafter"/>
</dbReference>
<organism evidence="6 7">
    <name type="scientific">Halotalea alkalilenta</name>
    <dbReference type="NCBI Taxonomy" id="376489"/>
    <lineage>
        <taxon>Bacteria</taxon>
        <taxon>Pseudomonadati</taxon>
        <taxon>Pseudomonadota</taxon>
        <taxon>Gammaproteobacteria</taxon>
        <taxon>Oceanospirillales</taxon>
        <taxon>Halomonadaceae</taxon>
        <taxon>Halotalea</taxon>
    </lineage>
</organism>
<comment type="pathway">
    <text evidence="1">Lipid metabolism.</text>
</comment>
<dbReference type="InterPro" id="IPR014030">
    <property type="entry name" value="Ketoacyl_synth_N"/>
</dbReference>
<dbReference type="InterPro" id="IPR020841">
    <property type="entry name" value="PKS_Beta-ketoAc_synthase_dom"/>
</dbReference>
<evidence type="ECO:0000259" key="5">
    <source>
        <dbReference type="PROSITE" id="PS52004"/>
    </source>
</evidence>
<feature type="domain" description="Ketosynthase family 3 (KS3)" evidence="5">
    <location>
        <begin position="1"/>
        <end position="389"/>
    </location>
</feature>
<dbReference type="NCBIfam" id="NF006618">
    <property type="entry name" value="PRK09185.1"/>
    <property type="match status" value="1"/>
</dbReference>
<dbReference type="CDD" id="cd00834">
    <property type="entry name" value="KAS_I_II"/>
    <property type="match status" value="1"/>
</dbReference>
<name>A0A172YDI5_9GAMM</name>
<dbReference type="GO" id="GO:0005829">
    <property type="term" value="C:cytosol"/>
    <property type="evidence" value="ECO:0007669"/>
    <property type="project" value="TreeGrafter"/>
</dbReference>
<dbReference type="AlphaFoldDB" id="A0A172YDI5"/>
<proteinExistence type="inferred from homology"/>
<dbReference type="Pfam" id="PF02801">
    <property type="entry name" value="Ketoacyl-synt_C"/>
    <property type="match status" value="1"/>
</dbReference>
<dbReference type="SUPFAM" id="SSF53901">
    <property type="entry name" value="Thiolase-like"/>
    <property type="match status" value="2"/>
</dbReference>
<dbReference type="InterPro" id="IPR016039">
    <property type="entry name" value="Thiolase-like"/>
</dbReference>
<evidence type="ECO:0000256" key="4">
    <source>
        <dbReference type="RuleBase" id="RU003694"/>
    </source>
</evidence>
<dbReference type="PANTHER" id="PTHR11712:SF320">
    <property type="entry name" value="BETA-KETOACYL SYNTHASE"/>
    <property type="match status" value="1"/>
</dbReference>
<dbReference type="InterPro" id="IPR000794">
    <property type="entry name" value="Beta-ketoacyl_synthase"/>
</dbReference>
<dbReference type="InterPro" id="IPR014031">
    <property type="entry name" value="Ketoacyl_synth_C"/>
</dbReference>
<dbReference type="PANTHER" id="PTHR11712">
    <property type="entry name" value="POLYKETIDE SYNTHASE-RELATED"/>
    <property type="match status" value="1"/>
</dbReference>
<dbReference type="Gene3D" id="3.40.47.10">
    <property type="match status" value="1"/>
</dbReference>
<protein>
    <submittedName>
        <fullName evidence="6">Beta-ketoacyl-[acyl-carrier-protein] synthase II</fullName>
    </submittedName>
</protein>
<evidence type="ECO:0000256" key="1">
    <source>
        <dbReference type="ARBA" id="ARBA00005189"/>
    </source>
</evidence>
<comment type="similarity">
    <text evidence="2 4">Belongs to the thiolase-like superfamily. Beta-ketoacyl-ACP synthases family.</text>
</comment>
<keyword evidence="3 4" id="KW-0808">Transferase</keyword>
<dbReference type="GO" id="GO:0004315">
    <property type="term" value="F:3-oxoacyl-[acyl-carrier-protein] synthase activity"/>
    <property type="evidence" value="ECO:0007669"/>
    <property type="project" value="TreeGrafter"/>
</dbReference>
<reference evidence="6 7" key="1">
    <citation type="submission" date="2016-04" db="EMBL/GenBank/DDBJ databases">
        <title>Complete Genome Sequence of Halotalea alkalilenta IHB B 13600.</title>
        <authorList>
            <person name="Swarnkar M.K."/>
            <person name="Sharma A."/>
            <person name="Kaushal K."/>
            <person name="Soni R."/>
            <person name="Rana S."/>
            <person name="Singh A.K."/>
            <person name="Gulati A."/>
        </authorList>
    </citation>
    <scope>NUCLEOTIDE SEQUENCE [LARGE SCALE GENOMIC DNA]</scope>
    <source>
        <strain evidence="6 7">IHB B 13600</strain>
    </source>
</reference>
<dbReference type="Pfam" id="PF00109">
    <property type="entry name" value="ketoacyl-synt"/>
    <property type="match status" value="1"/>
</dbReference>
<dbReference type="STRING" id="376489.A5892_05830"/>
<dbReference type="PROSITE" id="PS52004">
    <property type="entry name" value="KS3_2"/>
    <property type="match status" value="1"/>
</dbReference>
<accession>A0A172YDI5</accession>
<sequence length="393" mass="41549">MPATSSRPCRLSPPAIVCPLGHELDQVADGLFAGRPGLVEEAELIPGRRVPVGRVESELPCAQDWPIGLRTRNNLLLAMALERLNPELEALRERIPEARIAVVLGTSTSSIAEGERAVMQRGRDGTWPPDFRYATFELGSVSRFALDHLGLDGPGYTISTACTSSAKALSSARRLLASGYDAVIAGGVDTLCGLTLNGFSSLEVISDRPCLPFSANRTGVNIGEAAALFLVTAEAGGIQLSGYGESSDAHHISAPCPDGRGAERAMRDALEMASLSPEQIDYLNLHGTATLQNDAMESIAVQRVFGSELPCSSTKALTGHTLGACGALEAAFCWLSLHHARMPPHRFDGKIDPSLPALNLTAGGAFEGRRVMSNSFGFGGNNISLIMERSDVA</sequence>
<dbReference type="EMBL" id="CP015243">
    <property type="protein sequence ID" value="ANF57045.1"/>
    <property type="molecule type" value="Genomic_DNA"/>
</dbReference>
<evidence type="ECO:0000313" key="6">
    <source>
        <dbReference type="EMBL" id="ANF57045.1"/>
    </source>
</evidence>
<evidence type="ECO:0000313" key="7">
    <source>
        <dbReference type="Proteomes" id="UP000077875"/>
    </source>
</evidence>
<keyword evidence="7" id="KW-1185">Reference proteome</keyword>
<gene>
    <name evidence="6" type="ORF">A5892_05830</name>
</gene>
<evidence type="ECO:0000256" key="2">
    <source>
        <dbReference type="ARBA" id="ARBA00008467"/>
    </source>
</evidence>
<dbReference type="Proteomes" id="UP000077875">
    <property type="component" value="Chromosome"/>
</dbReference>
<dbReference type="SMART" id="SM00825">
    <property type="entry name" value="PKS_KS"/>
    <property type="match status" value="1"/>
</dbReference>